<keyword evidence="8 17" id="KW-0479">Metal-binding</keyword>
<comment type="subcellular location">
    <subcellularLocation>
        <location evidence="17">Cellular thylakoid membrane</location>
        <topology evidence="17">Single-pass membrane protein</topology>
    </subcellularLocation>
    <subcellularLocation>
        <location evidence="16">Plastid thylakoid membrane</location>
        <topology evidence="16">Single-pass membrane protein</topology>
    </subcellularLocation>
</comment>
<evidence type="ECO:0000256" key="16">
    <source>
        <dbReference type="ARBA" id="ARBA00046266"/>
    </source>
</evidence>
<dbReference type="GO" id="GO:0055035">
    <property type="term" value="C:plastid thylakoid membrane"/>
    <property type="evidence" value="ECO:0007669"/>
    <property type="project" value="UniProtKB-SubCell"/>
</dbReference>
<evidence type="ECO:0000256" key="10">
    <source>
        <dbReference type="ARBA" id="ARBA00022982"/>
    </source>
</evidence>
<evidence type="ECO:0000256" key="17">
    <source>
        <dbReference type="HAMAP-Rule" id="MF_00610"/>
    </source>
</evidence>
<sequence>MVNSISHENYFAQKIKVFLLSILAILGVLLLVPVKSHAYPIFAQTAYENPREATGRIVCANCHLAQKIVQIEVPKSVLPNTVFTASIKIPYSLDSQQILGNGKKGGLNVGAVLILPEGFKLAPPDRLSEKLKEETKGVYVQPYSSSKKNILVVGPLPGDKHQEIIFPLLAPDPSTDKNVHFIKYPIYVGGNRGRGQIYPSGDKSNNNLYTASNSGQIIKIDNLDKKGYQITIKTTSGTETVEILPAGLDLKVQEGDEIQIDQALNKDPNVGGFGQNETEIVLQNPTRIKSMILFFFSVVLAQTFLLLKKKQFEKVQAAEMNF</sequence>
<reference evidence="21" key="2">
    <citation type="submission" date="2017-03" db="EMBL/GenBank/DDBJ databases">
        <title>The new red algal subphylum Proteorhodophytina comprises the largest and most divergent plastid genomes known.</title>
        <authorList>
            <person name="Munoz-Gomez S.A."/>
            <person name="Mejia-Franco F.G."/>
            <person name="Durnin K."/>
            <person name="Morgan C."/>
            <person name="Grisdale C.J."/>
            <person name="Archibald J.M."/>
            <person name="Slamovits C.H."/>
        </authorList>
    </citation>
    <scope>NUCLEOTIDE SEQUENCE</scope>
    <source>
        <strain evidence="21">UTEX LB2854</strain>
    </source>
</reference>
<dbReference type="InterPro" id="IPR002325">
    <property type="entry name" value="Cyt_f"/>
</dbReference>
<dbReference type="GO" id="GO:0015979">
    <property type="term" value="P:photosynthesis"/>
    <property type="evidence" value="ECO:0007669"/>
    <property type="project" value="UniProtKB-UniRule"/>
</dbReference>
<keyword evidence="14 17" id="KW-0472">Membrane</keyword>
<dbReference type="Gene3D" id="2.40.50.100">
    <property type="match status" value="1"/>
</dbReference>
<dbReference type="GO" id="GO:0020037">
    <property type="term" value="F:heme binding"/>
    <property type="evidence" value="ECO:0007669"/>
    <property type="project" value="InterPro"/>
</dbReference>
<keyword evidence="7 17" id="KW-0812">Transmembrane</keyword>
<dbReference type="InterPro" id="IPR036826">
    <property type="entry name" value="Cyt_f_lg_dom_sf"/>
</dbReference>
<dbReference type="PRINTS" id="PR00610">
    <property type="entry name" value="CYTOCHROMEF"/>
</dbReference>
<geneLocation type="plastid" evidence="20"/>
<dbReference type="PROSITE" id="PS51010">
    <property type="entry name" value="CYTF"/>
    <property type="match status" value="1"/>
</dbReference>
<keyword evidence="6 17" id="KW-0349">Heme</keyword>
<comment type="function">
    <text evidence="1 17">Component of the cytochrome b6-f complex, which mediates electron transfer between photosystem II (PSII) and photosystem I (PSI), cyclic electron flow around PSI, and state transitions.</text>
</comment>
<feature type="domain" description="Cytochrome f large" evidence="19">
    <location>
        <begin position="39"/>
        <end position="193"/>
    </location>
</feature>
<dbReference type="AlphaFoldDB" id="A0A1C9CCX4"/>
<dbReference type="GO" id="GO:0005506">
    <property type="term" value="F:iron ion binding"/>
    <property type="evidence" value="ECO:0007669"/>
    <property type="project" value="InterPro"/>
</dbReference>
<evidence type="ECO:0000256" key="15">
    <source>
        <dbReference type="ARBA" id="ARBA00025834"/>
    </source>
</evidence>
<dbReference type="SUPFAM" id="SSF103431">
    <property type="entry name" value="Cytochrome f subunit of the cytochrome b6f complex, transmembrane anchor"/>
    <property type="match status" value="1"/>
</dbReference>
<keyword evidence="10 17" id="KW-0249">Electron transport</keyword>
<evidence type="ECO:0000313" key="20">
    <source>
        <dbReference type="EMBL" id="AOM66243.1"/>
    </source>
</evidence>
<evidence type="ECO:0000256" key="2">
    <source>
        <dbReference type="ARBA" id="ARBA00008923"/>
    </source>
</evidence>
<dbReference type="RefSeq" id="YP_009296900.1">
    <property type="nucleotide sequence ID" value="NC_031173.1"/>
</dbReference>
<dbReference type="PANTHER" id="PTHR33288">
    <property type="match status" value="1"/>
</dbReference>
<dbReference type="SUPFAM" id="SSF51246">
    <property type="entry name" value="Rudiment single hybrid motif"/>
    <property type="match status" value="1"/>
</dbReference>
<evidence type="ECO:0000259" key="19">
    <source>
        <dbReference type="Pfam" id="PF16639"/>
    </source>
</evidence>
<protein>
    <recommendedName>
        <fullName evidence="3 17">Cytochrome f</fullName>
    </recommendedName>
</protein>
<evidence type="ECO:0000256" key="5">
    <source>
        <dbReference type="ARBA" id="ARBA00022531"/>
    </source>
</evidence>
<gene>
    <name evidence="17 20" type="primary">petA</name>
    <name evidence="20" type="ORF">Bangp_161</name>
</gene>
<dbReference type="Pfam" id="PF16639">
    <property type="entry name" value="Apocytochr_F_N"/>
    <property type="match status" value="1"/>
</dbReference>
<name>A0A1C9CCX4_9RHOD</name>
<dbReference type="FunFam" id="2.60.40.830:FF:000001">
    <property type="entry name" value="Cytochrome f"/>
    <property type="match status" value="1"/>
</dbReference>
<dbReference type="Gene3D" id="1.20.5.700">
    <property type="entry name" value="Single helix bin"/>
    <property type="match status" value="1"/>
</dbReference>
<keyword evidence="21" id="KW-0150">Chloroplast</keyword>
<keyword evidence="12 17" id="KW-0408">Iron</keyword>
<feature type="binding site" description="axial binding residue" evidence="17 18">
    <location>
        <position position="63"/>
    </location>
    <ligand>
        <name>heme</name>
        <dbReference type="ChEBI" id="CHEBI:30413"/>
    </ligand>
    <ligandPart>
        <name>Fe</name>
        <dbReference type="ChEBI" id="CHEBI:18248"/>
    </ligandPart>
</feature>
<evidence type="ECO:0000256" key="4">
    <source>
        <dbReference type="ARBA" id="ARBA00022448"/>
    </source>
</evidence>
<dbReference type="InterPro" id="IPR024058">
    <property type="entry name" value="Cyt-f_TM"/>
</dbReference>
<dbReference type="Gene3D" id="2.60.40.830">
    <property type="entry name" value="Cytochrome f large domain"/>
    <property type="match status" value="1"/>
</dbReference>
<evidence type="ECO:0000256" key="11">
    <source>
        <dbReference type="ARBA" id="ARBA00022989"/>
    </source>
</evidence>
<keyword evidence="20" id="KW-0934">Plastid</keyword>
<dbReference type="GO" id="GO:0009055">
    <property type="term" value="F:electron transfer activity"/>
    <property type="evidence" value="ECO:0007669"/>
    <property type="project" value="UniProtKB-UniRule"/>
</dbReference>
<keyword evidence="5 17" id="KW-0602">Photosynthesis</keyword>
<proteinExistence type="inferred from homology"/>
<keyword evidence="13 17" id="KW-0793">Thylakoid</keyword>
<dbReference type="HAMAP" id="MF_00610">
    <property type="entry name" value="Cytb6_f_cytF"/>
    <property type="match status" value="1"/>
</dbReference>
<feature type="binding site" description="axial binding residue" evidence="17 18">
    <location>
        <position position="39"/>
    </location>
    <ligand>
        <name>heme</name>
        <dbReference type="ChEBI" id="CHEBI:30413"/>
    </ligand>
    <ligandPart>
        <name>Fe</name>
        <dbReference type="ChEBI" id="CHEBI:18248"/>
    </ligandPart>
</feature>
<evidence type="ECO:0000256" key="18">
    <source>
        <dbReference type="PIRSR" id="PIRSR602325-50"/>
    </source>
</evidence>
<dbReference type="Pfam" id="PF01333">
    <property type="entry name" value="Apocytochr_F_C"/>
    <property type="match status" value="1"/>
</dbReference>
<dbReference type="EMBL" id="KX284718">
    <property type="protein sequence ID" value="AOM66243.1"/>
    <property type="molecule type" value="Genomic_DNA"/>
</dbReference>
<evidence type="ECO:0000256" key="14">
    <source>
        <dbReference type="ARBA" id="ARBA00023136"/>
    </source>
</evidence>
<keyword evidence="11 17" id="KW-1133">Transmembrane helix</keyword>
<keyword evidence="9 17" id="KW-0732">Signal</keyword>
<dbReference type="GeneID" id="29073314"/>
<comment type="subunit">
    <text evidence="15 17">The 4 large subunits of the cytochrome b6-f complex are cytochrome b6, subunit IV (17 kDa polypeptide, PetD), cytochrome f and the Rieske protein, while the 4 small subunits are PetG, PetL, PetM and PetN. The complex functions as a dimer.</text>
</comment>
<dbReference type="SUPFAM" id="SSF49441">
    <property type="entry name" value="Cytochrome f, large domain"/>
    <property type="match status" value="1"/>
</dbReference>
<reference evidence="20" key="1">
    <citation type="journal article" date="2016" name="BMC Biol.">
        <title>Parallel evolution of highly conserved plastid genome architecture in red seaweeds and seed plants.</title>
        <authorList>
            <person name="Lee J."/>
            <person name="Cho C.H."/>
            <person name="Park S.I."/>
            <person name="Choi J.W."/>
            <person name="Song H.S."/>
            <person name="West J.A."/>
            <person name="Bhattacharya D."/>
            <person name="Yoon H.S."/>
        </authorList>
    </citation>
    <scope>NUCLEOTIDE SEQUENCE</scope>
</reference>
<evidence type="ECO:0000256" key="6">
    <source>
        <dbReference type="ARBA" id="ARBA00022617"/>
    </source>
</evidence>
<dbReference type="InterPro" id="IPR024094">
    <property type="entry name" value="Cyt_f_lg_dom"/>
</dbReference>
<evidence type="ECO:0000256" key="7">
    <source>
        <dbReference type="ARBA" id="ARBA00022692"/>
    </source>
</evidence>
<evidence type="ECO:0000256" key="13">
    <source>
        <dbReference type="ARBA" id="ARBA00023078"/>
    </source>
</evidence>
<evidence type="ECO:0000313" key="21">
    <source>
        <dbReference type="EMBL" id="ARO90395.1"/>
    </source>
</evidence>
<dbReference type="InterPro" id="IPR011054">
    <property type="entry name" value="Rudment_hybrid_motif"/>
</dbReference>
<dbReference type="PANTHER" id="PTHR33288:SF10">
    <property type="entry name" value="CYTOCHROME F"/>
    <property type="match status" value="1"/>
</dbReference>
<evidence type="ECO:0000256" key="3">
    <source>
        <dbReference type="ARBA" id="ARBA00013528"/>
    </source>
</evidence>
<evidence type="ECO:0000256" key="9">
    <source>
        <dbReference type="ARBA" id="ARBA00022729"/>
    </source>
</evidence>
<comment type="cofactor">
    <cofactor evidence="17 18">
        <name>heme</name>
        <dbReference type="ChEBI" id="CHEBI:30413"/>
    </cofactor>
    <text evidence="17 18">Binds 1 heme group covalently.</text>
</comment>
<comment type="similarity">
    <text evidence="2 17">Belongs to the cytochrome f family.</text>
</comment>
<keyword evidence="4 17" id="KW-0813">Transport</keyword>
<dbReference type="EMBL" id="KY709207">
    <property type="protein sequence ID" value="ARO90395.1"/>
    <property type="molecule type" value="Genomic_DNA"/>
</dbReference>
<evidence type="ECO:0000256" key="12">
    <source>
        <dbReference type="ARBA" id="ARBA00023004"/>
    </source>
</evidence>
<feature type="binding site" description="covalent" evidence="17 18">
    <location>
        <position position="59"/>
    </location>
    <ligand>
        <name>heme</name>
        <dbReference type="ChEBI" id="CHEBI:30413"/>
    </ligand>
</feature>
<organism evidence="20">
    <name type="scientific">Bangiopsis subsimplex</name>
    <dbReference type="NCBI Taxonomy" id="139980"/>
    <lineage>
        <taxon>Eukaryota</taxon>
        <taxon>Rhodophyta</taxon>
        <taxon>Stylonematophyceae</taxon>
        <taxon>Stylonematales</taxon>
        <taxon>Stylonemataceae</taxon>
        <taxon>Bangiopsis</taxon>
    </lineage>
</organism>
<feature type="transmembrane region" description="Helical" evidence="17">
    <location>
        <begin position="288"/>
        <end position="307"/>
    </location>
</feature>
<evidence type="ECO:0000256" key="8">
    <source>
        <dbReference type="ARBA" id="ARBA00022723"/>
    </source>
</evidence>
<evidence type="ECO:0000256" key="1">
    <source>
        <dbReference type="ARBA" id="ARBA00003068"/>
    </source>
</evidence>
<accession>A0A1C9CCX4</accession>
<feature type="binding site" description="covalent" evidence="17 18">
    <location>
        <position position="62"/>
    </location>
    <ligand>
        <name>heme</name>
        <dbReference type="ChEBI" id="CHEBI:30413"/>
    </ligand>
</feature>